<dbReference type="EMBL" id="QPJD01000022">
    <property type="protein sequence ID" value="RCW41571.1"/>
    <property type="molecule type" value="Genomic_DNA"/>
</dbReference>
<evidence type="ECO:0000313" key="2">
    <source>
        <dbReference type="Proteomes" id="UP000252415"/>
    </source>
</evidence>
<evidence type="ECO:0000313" key="1">
    <source>
        <dbReference type="EMBL" id="RCW41571.1"/>
    </source>
</evidence>
<dbReference type="RefSeq" id="WP_114383671.1">
    <property type="nucleotide sequence ID" value="NZ_QPJD01000022.1"/>
</dbReference>
<proteinExistence type="predicted"/>
<name>A0A368VMA6_9BACL</name>
<dbReference type="Proteomes" id="UP000252415">
    <property type="component" value="Unassembled WGS sequence"/>
</dbReference>
<accession>A0A368VMA6</accession>
<organism evidence="1 2">
    <name type="scientific">Paenibacillus prosopidis</name>
    <dbReference type="NCBI Taxonomy" id="630520"/>
    <lineage>
        <taxon>Bacteria</taxon>
        <taxon>Bacillati</taxon>
        <taxon>Bacillota</taxon>
        <taxon>Bacilli</taxon>
        <taxon>Bacillales</taxon>
        <taxon>Paenibacillaceae</taxon>
        <taxon>Paenibacillus</taxon>
    </lineage>
</organism>
<dbReference type="AlphaFoldDB" id="A0A368VMA6"/>
<comment type="caution">
    <text evidence="1">The sequence shown here is derived from an EMBL/GenBank/DDBJ whole genome shotgun (WGS) entry which is preliminary data.</text>
</comment>
<reference evidence="1 2" key="1">
    <citation type="submission" date="2018-07" db="EMBL/GenBank/DDBJ databases">
        <title>Genomic Encyclopedia of Type Strains, Phase III (KMG-III): the genomes of soil and plant-associated and newly described type strains.</title>
        <authorList>
            <person name="Whitman W."/>
        </authorList>
    </citation>
    <scope>NUCLEOTIDE SEQUENCE [LARGE SCALE GENOMIC DNA]</scope>
    <source>
        <strain evidence="1 2">CECT 7506</strain>
    </source>
</reference>
<gene>
    <name evidence="1" type="ORF">DFP97_1227</name>
</gene>
<dbReference type="OrthoDB" id="2620396at2"/>
<protein>
    <submittedName>
        <fullName evidence="1">Uncharacterized protein</fullName>
    </submittedName>
</protein>
<keyword evidence="2" id="KW-1185">Reference proteome</keyword>
<sequence length="86" mass="10552">MKERVERVDKKHRVTLRIDEVTHSEIDALSFRHNISLNLFYTEAIEYALDSEEFIKRINNKYKRDMRRGHFTYHQDMNTLRRGRLV</sequence>